<organism evidence="11 12">
    <name type="scientific">Setomelanomma holmii</name>
    <dbReference type="NCBI Taxonomy" id="210430"/>
    <lineage>
        <taxon>Eukaryota</taxon>
        <taxon>Fungi</taxon>
        <taxon>Dikarya</taxon>
        <taxon>Ascomycota</taxon>
        <taxon>Pezizomycotina</taxon>
        <taxon>Dothideomycetes</taxon>
        <taxon>Pleosporomycetidae</taxon>
        <taxon>Pleosporales</taxon>
        <taxon>Pleosporineae</taxon>
        <taxon>Phaeosphaeriaceae</taxon>
        <taxon>Setomelanomma</taxon>
    </lineage>
</organism>
<evidence type="ECO:0000256" key="1">
    <source>
        <dbReference type="ARBA" id="ARBA00022527"/>
    </source>
</evidence>
<dbReference type="PROSITE" id="PS00107">
    <property type="entry name" value="PROTEIN_KINASE_ATP"/>
    <property type="match status" value="1"/>
</dbReference>
<feature type="region of interest" description="Disordered" evidence="9">
    <location>
        <begin position="1"/>
        <end position="41"/>
    </location>
</feature>
<feature type="compositionally biased region" description="Polar residues" evidence="9">
    <location>
        <begin position="403"/>
        <end position="414"/>
    </location>
</feature>
<evidence type="ECO:0000256" key="7">
    <source>
        <dbReference type="PROSITE-ProRule" id="PRU10141"/>
    </source>
</evidence>
<gene>
    <name evidence="11" type="ORF">EK21DRAFT_66044</name>
</gene>
<evidence type="ECO:0000256" key="8">
    <source>
        <dbReference type="RuleBase" id="RU000304"/>
    </source>
</evidence>
<dbReference type="GO" id="GO:0005524">
    <property type="term" value="F:ATP binding"/>
    <property type="evidence" value="ECO:0007669"/>
    <property type="project" value="UniProtKB-UniRule"/>
</dbReference>
<dbReference type="InterPro" id="IPR008271">
    <property type="entry name" value="Ser/Thr_kinase_AS"/>
</dbReference>
<feature type="compositionally biased region" description="Polar residues" evidence="9">
    <location>
        <begin position="426"/>
        <end position="436"/>
    </location>
</feature>
<evidence type="ECO:0000256" key="6">
    <source>
        <dbReference type="ARBA" id="ARBA00038035"/>
    </source>
</evidence>
<feature type="compositionally biased region" description="Polar residues" evidence="9">
    <location>
        <begin position="382"/>
        <end position="391"/>
    </location>
</feature>
<dbReference type="FunFam" id="3.30.200.20:FF:000261">
    <property type="entry name" value="MAP kinase kinase Ste7"/>
    <property type="match status" value="1"/>
</dbReference>
<reference evidence="11" key="1">
    <citation type="journal article" date="2020" name="Stud. Mycol.">
        <title>101 Dothideomycetes genomes: a test case for predicting lifestyles and emergence of pathogens.</title>
        <authorList>
            <person name="Haridas S."/>
            <person name="Albert R."/>
            <person name="Binder M."/>
            <person name="Bloem J."/>
            <person name="Labutti K."/>
            <person name="Salamov A."/>
            <person name="Andreopoulos B."/>
            <person name="Baker S."/>
            <person name="Barry K."/>
            <person name="Bills G."/>
            <person name="Bluhm B."/>
            <person name="Cannon C."/>
            <person name="Castanera R."/>
            <person name="Culley D."/>
            <person name="Daum C."/>
            <person name="Ezra D."/>
            <person name="Gonzalez J."/>
            <person name="Henrissat B."/>
            <person name="Kuo A."/>
            <person name="Liang C."/>
            <person name="Lipzen A."/>
            <person name="Lutzoni F."/>
            <person name="Magnuson J."/>
            <person name="Mondo S."/>
            <person name="Nolan M."/>
            <person name="Ohm R."/>
            <person name="Pangilinan J."/>
            <person name="Park H.-J."/>
            <person name="Ramirez L."/>
            <person name="Alfaro M."/>
            <person name="Sun H."/>
            <person name="Tritt A."/>
            <person name="Yoshinaga Y."/>
            <person name="Zwiers L.-H."/>
            <person name="Turgeon B."/>
            <person name="Goodwin S."/>
            <person name="Spatafora J."/>
            <person name="Crous P."/>
            <person name="Grigoriev I."/>
        </authorList>
    </citation>
    <scope>NUCLEOTIDE SEQUENCE</scope>
    <source>
        <strain evidence="11">CBS 110217</strain>
    </source>
</reference>
<keyword evidence="1 8" id="KW-0723">Serine/threonine-protein kinase</keyword>
<accession>A0A9P4LLW4</accession>
<dbReference type="GO" id="GO:0000165">
    <property type="term" value="P:MAPK cascade"/>
    <property type="evidence" value="ECO:0007669"/>
    <property type="project" value="UniProtKB-ARBA"/>
</dbReference>
<feature type="compositionally biased region" description="Basic and acidic residues" evidence="9">
    <location>
        <begin position="372"/>
        <end position="381"/>
    </location>
</feature>
<keyword evidence="5 7" id="KW-0067">ATP-binding</keyword>
<dbReference type="Pfam" id="PF00069">
    <property type="entry name" value="Pkinase"/>
    <property type="match status" value="1"/>
</dbReference>
<dbReference type="CDD" id="cd06620">
    <property type="entry name" value="PKc_Byr1_like"/>
    <property type="match status" value="1"/>
</dbReference>
<dbReference type="Gene3D" id="3.30.200.20">
    <property type="entry name" value="Phosphorylase Kinase, domain 1"/>
    <property type="match status" value="1"/>
</dbReference>
<protein>
    <submittedName>
        <fullName evidence="11">Pkinase-domain-containing protein</fullName>
    </submittedName>
</protein>
<dbReference type="SUPFAM" id="SSF56112">
    <property type="entry name" value="Protein kinase-like (PK-like)"/>
    <property type="match status" value="1"/>
</dbReference>
<feature type="domain" description="Protein kinase" evidence="10">
    <location>
        <begin position="64"/>
        <end position="330"/>
    </location>
</feature>
<evidence type="ECO:0000256" key="4">
    <source>
        <dbReference type="ARBA" id="ARBA00022777"/>
    </source>
</evidence>
<feature type="region of interest" description="Disordered" evidence="9">
    <location>
        <begin position="372"/>
        <end position="453"/>
    </location>
</feature>
<sequence>MGDLMKPKTMKRKNLKGLALSAPPPKPTPSAGDAQVPGGIANDEKQDTLEIGVEFQLDLKAEDLIVLRELGSGNGGTVSKVQHAATKVVMARKIIHVEAKNEVRKRIVRELRIMHDCNSEYIVDFYGAFQNESGDVIMCMEYMDVGNGSALDWVSRTFGPVRVDVLGKIAEAVLGGLAYLYSAHRIMHRDLKPSNILVNSKGSIKLCDFGVSSELEGSIAETFVGTGTYMAPERIQGSPYTVKSDVWSVGLTLMELAIGKFPFSGSADDDEPGGPQGILDLLQQIVLEPAPKLPKSDAFPSILEDMIAKCLMKDPAERPTPRELYDHDAFLQAAKRTPVDLEAWAVSMMEHNKRKSYLAPTAPAATIKEKLRETPPAERRGSASQAANGSVTAPAPPRPSYPVRTSSSNSQNMMSLPIRPAPAPSDGSNSRPSSRGPNGGMPPPTRRWNNEVQ</sequence>
<dbReference type="PROSITE" id="PS00108">
    <property type="entry name" value="PROTEIN_KINASE_ST"/>
    <property type="match status" value="1"/>
</dbReference>
<dbReference type="AlphaFoldDB" id="A0A9P4LLW4"/>
<dbReference type="EMBL" id="ML978192">
    <property type="protein sequence ID" value="KAF2030273.1"/>
    <property type="molecule type" value="Genomic_DNA"/>
</dbReference>
<dbReference type="InterPro" id="IPR000719">
    <property type="entry name" value="Prot_kinase_dom"/>
</dbReference>
<dbReference type="OrthoDB" id="10252354at2759"/>
<dbReference type="PROSITE" id="PS50011">
    <property type="entry name" value="PROTEIN_KINASE_DOM"/>
    <property type="match status" value="1"/>
</dbReference>
<dbReference type="InterPro" id="IPR011009">
    <property type="entry name" value="Kinase-like_dom_sf"/>
</dbReference>
<proteinExistence type="inferred from homology"/>
<evidence type="ECO:0000259" key="10">
    <source>
        <dbReference type="PROSITE" id="PS50011"/>
    </source>
</evidence>
<evidence type="ECO:0000256" key="9">
    <source>
        <dbReference type="SAM" id="MobiDB-lite"/>
    </source>
</evidence>
<evidence type="ECO:0000256" key="3">
    <source>
        <dbReference type="ARBA" id="ARBA00022741"/>
    </source>
</evidence>
<keyword evidence="4" id="KW-0418">Kinase</keyword>
<dbReference type="PANTHER" id="PTHR47448:SF1">
    <property type="entry name" value="SERINE_THREONINE-PROTEIN KINASE STE7 HOMOLOG"/>
    <property type="match status" value="1"/>
</dbReference>
<dbReference type="FunFam" id="1.10.510.10:FF:000253">
    <property type="entry name" value="MAP kinase kinase Ste7"/>
    <property type="match status" value="1"/>
</dbReference>
<dbReference type="Proteomes" id="UP000799777">
    <property type="component" value="Unassembled WGS sequence"/>
</dbReference>
<keyword evidence="3 7" id="KW-0547">Nucleotide-binding</keyword>
<dbReference type="GO" id="GO:0004674">
    <property type="term" value="F:protein serine/threonine kinase activity"/>
    <property type="evidence" value="ECO:0007669"/>
    <property type="project" value="UniProtKB-KW"/>
</dbReference>
<dbReference type="InterPro" id="IPR017441">
    <property type="entry name" value="Protein_kinase_ATP_BS"/>
</dbReference>
<dbReference type="InterPro" id="IPR050915">
    <property type="entry name" value="MAP_kinase_kinase"/>
</dbReference>
<dbReference type="SMART" id="SM00220">
    <property type="entry name" value="S_TKc"/>
    <property type="match status" value="1"/>
</dbReference>
<evidence type="ECO:0000256" key="2">
    <source>
        <dbReference type="ARBA" id="ARBA00022679"/>
    </source>
</evidence>
<evidence type="ECO:0000313" key="11">
    <source>
        <dbReference type="EMBL" id="KAF2030273.1"/>
    </source>
</evidence>
<feature type="binding site" evidence="7">
    <location>
        <position position="93"/>
    </location>
    <ligand>
        <name>ATP</name>
        <dbReference type="ChEBI" id="CHEBI:30616"/>
    </ligand>
</feature>
<comment type="caution">
    <text evidence="11">The sequence shown here is derived from an EMBL/GenBank/DDBJ whole genome shotgun (WGS) entry which is preliminary data.</text>
</comment>
<dbReference type="GO" id="GO:0004712">
    <property type="term" value="F:protein serine/threonine/tyrosine kinase activity"/>
    <property type="evidence" value="ECO:0007669"/>
    <property type="project" value="UniProtKB-ARBA"/>
</dbReference>
<keyword evidence="2" id="KW-0808">Transferase</keyword>
<evidence type="ECO:0000313" key="12">
    <source>
        <dbReference type="Proteomes" id="UP000799777"/>
    </source>
</evidence>
<comment type="similarity">
    <text evidence="6">Belongs to the protein kinase superfamily. STE Ser/Thr protein kinase family. MAP kinase kinase subfamily.</text>
</comment>
<dbReference type="Gene3D" id="1.10.510.10">
    <property type="entry name" value="Transferase(Phosphotransferase) domain 1"/>
    <property type="match status" value="1"/>
</dbReference>
<keyword evidence="12" id="KW-1185">Reference proteome</keyword>
<dbReference type="InterPro" id="IPR049613">
    <property type="entry name" value="Byr1-like_cat"/>
</dbReference>
<evidence type="ECO:0000256" key="5">
    <source>
        <dbReference type="ARBA" id="ARBA00022840"/>
    </source>
</evidence>
<dbReference type="PANTHER" id="PTHR47448">
    <property type="entry name" value="DUAL SPECIFICITY MITOGEN-ACTIVATED PROTEIN KINASE KINASE DSOR1-LIKE PROTEIN"/>
    <property type="match status" value="1"/>
</dbReference>
<name>A0A9P4LLW4_9PLEO</name>